<organism evidence="1 2">
    <name type="scientific">Phormidesmis priestleyi Ana</name>
    <dbReference type="NCBI Taxonomy" id="1666911"/>
    <lineage>
        <taxon>Bacteria</taxon>
        <taxon>Bacillati</taxon>
        <taxon>Cyanobacteriota</taxon>
        <taxon>Cyanophyceae</taxon>
        <taxon>Leptolyngbyales</taxon>
        <taxon>Leptolyngbyaceae</taxon>
        <taxon>Phormidesmis</taxon>
    </lineage>
</organism>
<dbReference type="SUPFAM" id="SSF160246">
    <property type="entry name" value="EspE N-terminal domain-like"/>
    <property type="match status" value="1"/>
</dbReference>
<dbReference type="Proteomes" id="UP000050465">
    <property type="component" value="Unassembled WGS sequence"/>
</dbReference>
<evidence type="ECO:0000313" key="2">
    <source>
        <dbReference type="Proteomes" id="UP000050465"/>
    </source>
</evidence>
<proteinExistence type="predicted"/>
<dbReference type="STRING" id="1666911.HLUCCA11_12265"/>
<name>A0A0P7YW47_9CYAN</name>
<evidence type="ECO:0000313" key="1">
    <source>
        <dbReference type="EMBL" id="KPQ34937.1"/>
    </source>
</evidence>
<sequence>MSEMSALKRAEEPMYASVKTATATSATMDRQRLGDHLVEAGLVNDVQLHYALAEQKTVPLRLGELLVRNGWLTQQTVEFFVARLCLTSTAR</sequence>
<accession>A0A0P7YW47</accession>
<comment type="caution">
    <text evidence="1">The sequence shown here is derived from an EMBL/GenBank/DDBJ whole genome shotgun (WGS) entry which is preliminary data.</text>
</comment>
<reference evidence="1 2" key="1">
    <citation type="submission" date="2015-09" db="EMBL/GenBank/DDBJ databases">
        <title>Identification and resolution of microdiversity through metagenomic sequencing of parallel consortia.</title>
        <authorList>
            <person name="Nelson W.C."/>
            <person name="Romine M.F."/>
            <person name="Lindemann S.R."/>
        </authorList>
    </citation>
    <scope>NUCLEOTIDE SEQUENCE [LARGE SCALE GENOMIC DNA]</scope>
    <source>
        <strain evidence="1">Ana</strain>
    </source>
</reference>
<dbReference type="EMBL" id="LJZR01000015">
    <property type="protein sequence ID" value="KPQ34937.1"/>
    <property type="molecule type" value="Genomic_DNA"/>
</dbReference>
<dbReference type="AlphaFoldDB" id="A0A0P7YW47"/>
<dbReference type="InterPro" id="IPR037257">
    <property type="entry name" value="T2SS_E_N_sf"/>
</dbReference>
<protein>
    <submittedName>
        <fullName evidence="1">Uncharacterized protein</fullName>
    </submittedName>
</protein>
<gene>
    <name evidence="1" type="ORF">HLUCCA11_12265</name>
</gene>